<dbReference type="VEuPathDB" id="FungiDB:LCOR_04324.1"/>
<evidence type="ECO:0000313" key="2">
    <source>
        <dbReference type="Proteomes" id="UP000027586"/>
    </source>
</evidence>
<organism evidence="1 2">
    <name type="scientific">Lichtheimia corymbifera JMRC:FSU:9682</name>
    <dbReference type="NCBI Taxonomy" id="1263082"/>
    <lineage>
        <taxon>Eukaryota</taxon>
        <taxon>Fungi</taxon>
        <taxon>Fungi incertae sedis</taxon>
        <taxon>Mucoromycota</taxon>
        <taxon>Mucoromycotina</taxon>
        <taxon>Mucoromycetes</taxon>
        <taxon>Mucorales</taxon>
        <taxon>Lichtheimiaceae</taxon>
        <taxon>Lichtheimia</taxon>
    </lineage>
</organism>
<gene>
    <name evidence="1" type="ORF">LCOR_04324.1</name>
</gene>
<accession>A0A068RV85</accession>
<comment type="caution">
    <text evidence="1">The sequence shown here is derived from an EMBL/GenBank/DDBJ whole genome shotgun (WGS) entry which is preliminary data.</text>
</comment>
<reference evidence="1" key="1">
    <citation type="submission" date="2013-08" db="EMBL/GenBank/DDBJ databases">
        <title>Gene expansion shapes genome architecture in the human pathogen Lichtheimia corymbifera: an evolutionary genomics analysis in the ancient terrestrial Mucorales (Mucoromycotina).</title>
        <authorList>
            <person name="Schwartze V.U."/>
            <person name="Winter S."/>
            <person name="Shelest E."/>
            <person name="Marcet-Houben M."/>
            <person name="Horn F."/>
            <person name="Wehner S."/>
            <person name="Hoffmann K."/>
            <person name="Riege K."/>
            <person name="Sammeth M."/>
            <person name="Nowrousian M."/>
            <person name="Valiante V."/>
            <person name="Linde J."/>
            <person name="Jacobsen I.D."/>
            <person name="Marz M."/>
            <person name="Brakhage A.A."/>
            <person name="Gabaldon T."/>
            <person name="Bocker S."/>
            <person name="Voigt K."/>
        </authorList>
    </citation>
    <scope>NUCLEOTIDE SEQUENCE [LARGE SCALE GENOMIC DNA]</scope>
    <source>
        <strain evidence="1">FSU 9682</strain>
    </source>
</reference>
<sequence>MYMEKVFGQPAQLGHHHLLGSTPSLYQVASFWQNFLERVQGSGADGSMTMGSWKSMVIVLRLALSPEDFFS</sequence>
<dbReference type="Proteomes" id="UP000027586">
    <property type="component" value="Unassembled WGS sequence"/>
</dbReference>
<keyword evidence="2" id="KW-1185">Reference proteome</keyword>
<evidence type="ECO:0000313" key="1">
    <source>
        <dbReference type="EMBL" id="CDH52891.1"/>
    </source>
</evidence>
<proteinExistence type="predicted"/>
<dbReference type="EMBL" id="CBTN010000015">
    <property type="protein sequence ID" value="CDH52891.1"/>
    <property type="molecule type" value="Genomic_DNA"/>
</dbReference>
<protein>
    <submittedName>
        <fullName evidence="1">Uncharacterized protein</fullName>
    </submittedName>
</protein>
<dbReference type="AlphaFoldDB" id="A0A068RV85"/>
<name>A0A068RV85_9FUNG</name>